<proteinExistence type="inferred from homology"/>
<comment type="similarity">
    <text evidence="3">Belongs to the UTP5 family.</text>
</comment>
<sequence length="486" mass="52122">MSVAKRSRVRQAEAIPLPASKRVKVTTSTHVPIKNGLEFLVHEDARAGRKLEAKTTNGVSNGHSNRVDESHAGVASEAKDEDGDGGINGTSHEIIDISSGEEESSAYDSEDQAGADLQLNGHAKMDAEDEDGLGAEPGATDDRNGDSNDAAVDDTADIEDGEPSFGDLLQARHPGPIDVHASLANGSADHSAMVPASSNVVRTVFSGTSLGTILTQALKTNDKDMLESCFGNTVDLPSIRSTIERLQSTLAVTLLQRLSERIHRAPGRTGKLMIWIQWTLVTHGGYLASQPAIMHTLKSLAQVVRERASGLQPLLHLKGKLDILSAQLDYRKKTQANSRIAGAEDDDDEEAVVYIEGQDEDWSEHEDITMGEEPKQILPRPAPKLNGGMATPRSDLPSDGDESDDEDMPNGVAQESEDDEEDNAEEEEEGLFDEEAEEDSADGDEEASSNGDASSVSGSEDESEASDDESEVEVKPAPLKTLNRKR</sequence>
<feature type="compositionally biased region" description="Acidic residues" evidence="4">
    <location>
        <begin position="398"/>
        <end position="408"/>
    </location>
</feature>
<gene>
    <name evidence="6" type="ORF">LTR62_004537</name>
</gene>
<feature type="region of interest" description="Disordered" evidence="4">
    <location>
        <begin position="51"/>
        <end position="92"/>
    </location>
</feature>
<dbReference type="Proteomes" id="UP001310890">
    <property type="component" value="Unassembled WGS sequence"/>
</dbReference>
<organism evidence="6 7">
    <name type="scientific">Meristemomyces frigidus</name>
    <dbReference type="NCBI Taxonomy" id="1508187"/>
    <lineage>
        <taxon>Eukaryota</taxon>
        <taxon>Fungi</taxon>
        <taxon>Dikarya</taxon>
        <taxon>Ascomycota</taxon>
        <taxon>Pezizomycotina</taxon>
        <taxon>Dothideomycetes</taxon>
        <taxon>Dothideomycetidae</taxon>
        <taxon>Mycosphaerellales</taxon>
        <taxon>Teratosphaeriaceae</taxon>
        <taxon>Meristemomyces</taxon>
    </lineage>
</organism>
<evidence type="ECO:0000313" key="6">
    <source>
        <dbReference type="EMBL" id="KAK5112003.1"/>
    </source>
</evidence>
<evidence type="ECO:0000256" key="3">
    <source>
        <dbReference type="ARBA" id="ARBA00038335"/>
    </source>
</evidence>
<evidence type="ECO:0000256" key="4">
    <source>
        <dbReference type="SAM" id="MobiDB-lite"/>
    </source>
</evidence>
<reference evidence="6" key="1">
    <citation type="submission" date="2023-08" db="EMBL/GenBank/DDBJ databases">
        <title>Black Yeasts Isolated from many extreme environments.</title>
        <authorList>
            <person name="Coleine C."/>
            <person name="Stajich J.E."/>
            <person name="Selbmann L."/>
        </authorList>
    </citation>
    <scope>NUCLEOTIDE SEQUENCE</scope>
    <source>
        <strain evidence="6">CCFEE 5401</strain>
    </source>
</reference>
<feature type="compositionally biased region" description="Low complexity" evidence="4">
    <location>
        <begin position="448"/>
        <end position="458"/>
    </location>
</feature>
<evidence type="ECO:0000313" key="7">
    <source>
        <dbReference type="Proteomes" id="UP001310890"/>
    </source>
</evidence>
<comment type="subcellular location">
    <subcellularLocation>
        <location evidence="1">Nucleus</location>
    </subcellularLocation>
</comment>
<feature type="compositionally biased region" description="Acidic residues" evidence="4">
    <location>
        <begin position="151"/>
        <end position="162"/>
    </location>
</feature>
<dbReference type="InterPro" id="IPR052414">
    <property type="entry name" value="U3_snoRNA-assoc_WDR"/>
</dbReference>
<accession>A0AAN7TH11</accession>
<feature type="compositionally biased region" description="Acidic residues" evidence="4">
    <location>
        <begin position="459"/>
        <end position="471"/>
    </location>
</feature>
<feature type="domain" description="Small-subunit processome Utp12" evidence="5">
    <location>
        <begin position="221"/>
        <end position="325"/>
    </location>
</feature>
<dbReference type="PANTHER" id="PTHR44267">
    <property type="entry name" value="WD REPEAT-CONTAINING PROTEIN 43"/>
    <property type="match status" value="1"/>
</dbReference>
<dbReference type="EMBL" id="JAVRRL010000034">
    <property type="protein sequence ID" value="KAK5112003.1"/>
    <property type="molecule type" value="Genomic_DNA"/>
</dbReference>
<dbReference type="AlphaFoldDB" id="A0AAN7TH11"/>
<feature type="region of interest" description="Disordered" evidence="4">
    <location>
        <begin position="371"/>
        <end position="486"/>
    </location>
</feature>
<dbReference type="Pfam" id="PF04003">
    <property type="entry name" value="Utp12"/>
    <property type="match status" value="1"/>
</dbReference>
<feature type="compositionally biased region" description="Acidic residues" evidence="4">
    <location>
        <begin position="415"/>
        <end position="447"/>
    </location>
</feature>
<comment type="caution">
    <text evidence="6">The sequence shown here is derived from an EMBL/GenBank/DDBJ whole genome shotgun (WGS) entry which is preliminary data.</text>
</comment>
<evidence type="ECO:0000256" key="2">
    <source>
        <dbReference type="ARBA" id="ARBA00023242"/>
    </source>
</evidence>
<name>A0AAN7TH11_9PEZI</name>
<evidence type="ECO:0000259" key="5">
    <source>
        <dbReference type="Pfam" id="PF04003"/>
    </source>
</evidence>
<keyword evidence="2" id="KW-0539">Nucleus</keyword>
<dbReference type="PANTHER" id="PTHR44267:SF1">
    <property type="entry name" value="WD REPEAT-CONTAINING PROTEIN 43"/>
    <property type="match status" value="1"/>
</dbReference>
<dbReference type="GO" id="GO:0005730">
    <property type="term" value="C:nucleolus"/>
    <property type="evidence" value="ECO:0007669"/>
    <property type="project" value="TreeGrafter"/>
</dbReference>
<dbReference type="GO" id="GO:0000462">
    <property type="term" value="P:maturation of SSU-rRNA from tricistronic rRNA transcript (SSU-rRNA, 5.8S rRNA, LSU-rRNA)"/>
    <property type="evidence" value="ECO:0007669"/>
    <property type="project" value="TreeGrafter"/>
</dbReference>
<feature type="compositionally biased region" description="Polar residues" evidence="4">
    <location>
        <begin position="54"/>
        <end position="64"/>
    </location>
</feature>
<dbReference type="InterPro" id="IPR007148">
    <property type="entry name" value="SSU_processome_Utp12"/>
</dbReference>
<feature type="region of interest" description="Disordered" evidence="4">
    <location>
        <begin position="128"/>
        <end position="167"/>
    </location>
</feature>
<evidence type="ECO:0000256" key="1">
    <source>
        <dbReference type="ARBA" id="ARBA00004123"/>
    </source>
</evidence>
<protein>
    <recommendedName>
        <fullName evidence="5">Small-subunit processome Utp12 domain-containing protein</fullName>
    </recommendedName>
</protein>